<comment type="caution">
    <text evidence="2">The sequence shown here is derived from an EMBL/GenBank/DDBJ whole genome shotgun (WGS) entry which is preliminary data.</text>
</comment>
<dbReference type="Pfam" id="PF20409">
    <property type="entry name" value="SnoaL_5"/>
    <property type="match status" value="1"/>
</dbReference>
<evidence type="ECO:0000259" key="1">
    <source>
        <dbReference type="Pfam" id="PF20409"/>
    </source>
</evidence>
<reference evidence="2" key="1">
    <citation type="journal article" date="2014" name="Int. J. Syst. Evol. Microbiol.">
        <title>Complete genome sequence of Corynebacterium casei LMG S-19264T (=DSM 44701T), isolated from a smear-ripened cheese.</title>
        <authorList>
            <consortium name="US DOE Joint Genome Institute (JGI-PGF)"/>
            <person name="Walter F."/>
            <person name="Albersmeier A."/>
            <person name="Kalinowski J."/>
            <person name="Ruckert C."/>
        </authorList>
    </citation>
    <scope>NUCLEOTIDE SEQUENCE</scope>
    <source>
        <strain evidence="2">KCTC 32513</strain>
    </source>
</reference>
<sequence length="132" mass="14903">MGDARFESYLVKTGTAIANHCRAGTEREGINTLYHADCFSVEAHDGPNGRESKGIDAMNGKHDWWESAFEEHKVVTKGPFFHAPNMFTLTFDMDVTERESGQRMQMSEVGLYTVDTDGKVIREQFFYAPTEA</sequence>
<reference evidence="2" key="2">
    <citation type="submission" date="2020-09" db="EMBL/GenBank/DDBJ databases">
        <authorList>
            <person name="Sun Q."/>
            <person name="Kim S."/>
        </authorList>
    </citation>
    <scope>NUCLEOTIDE SEQUENCE</scope>
    <source>
        <strain evidence="2">KCTC 32513</strain>
    </source>
</reference>
<name>A0A8J3CUG1_9PROT</name>
<keyword evidence="3" id="KW-1185">Reference proteome</keyword>
<dbReference type="AlphaFoldDB" id="A0A8J3CUG1"/>
<accession>A0A8J3CUG1</accession>
<dbReference type="Gene3D" id="3.10.450.50">
    <property type="match status" value="1"/>
</dbReference>
<evidence type="ECO:0000313" key="2">
    <source>
        <dbReference type="EMBL" id="GHB02776.1"/>
    </source>
</evidence>
<dbReference type="RefSeq" id="WP_189499304.1">
    <property type="nucleotide sequence ID" value="NZ_BMZH01000015.1"/>
</dbReference>
<dbReference type="SUPFAM" id="SSF54427">
    <property type="entry name" value="NTF2-like"/>
    <property type="match status" value="1"/>
</dbReference>
<evidence type="ECO:0000313" key="3">
    <source>
        <dbReference type="Proteomes" id="UP000634004"/>
    </source>
</evidence>
<dbReference type="Proteomes" id="UP000634004">
    <property type="component" value="Unassembled WGS sequence"/>
</dbReference>
<proteinExistence type="predicted"/>
<dbReference type="InterPro" id="IPR032710">
    <property type="entry name" value="NTF2-like_dom_sf"/>
</dbReference>
<protein>
    <submittedName>
        <fullName evidence="2">Ketosteroid isomerase</fullName>
    </submittedName>
</protein>
<dbReference type="InterPro" id="IPR046860">
    <property type="entry name" value="SnoaL_5"/>
</dbReference>
<keyword evidence="2" id="KW-0413">Isomerase</keyword>
<dbReference type="EMBL" id="BMZH01000015">
    <property type="protein sequence ID" value="GHB02776.1"/>
    <property type="molecule type" value="Genomic_DNA"/>
</dbReference>
<gene>
    <name evidence="2" type="ORF">GCM10009069_26880</name>
</gene>
<dbReference type="GO" id="GO:0016853">
    <property type="term" value="F:isomerase activity"/>
    <property type="evidence" value="ECO:0007669"/>
    <property type="project" value="UniProtKB-KW"/>
</dbReference>
<feature type="domain" description="SnoaL-like" evidence="1">
    <location>
        <begin position="31"/>
        <end position="127"/>
    </location>
</feature>
<organism evidence="2 3">
    <name type="scientific">Algimonas arctica</name>
    <dbReference type="NCBI Taxonomy" id="1479486"/>
    <lineage>
        <taxon>Bacteria</taxon>
        <taxon>Pseudomonadati</taxon>
        <taxon>Pseudomonadota</taxon>
        <taxon>Alphaproteobacteria</taxon>
        <taxon>Maricaulales</taxon>
        <taxon>Robiginitomaculaceae</taxon>
        <taxon>Algimonas</taxon>
    </lineage>
</organism>